<evidence type="ECO:0000259" key="11">
    <source>
        <dbReference type="PROSITE" id="PS51177"/>
    </source>
</evidence>
<organism evidence="12 13">
    <name type="scientific">Methyloceanibacter marginalis</name>
    <dbReference type="NCBI Taxonomy" id="1774971"/>
    <lineage>
        <taxon>Bacteria</taxon>
        <taxon>Pseudomonadati</taxon>
        <taxon>Pseudomonadota</taxon>
        <taxon>Alphaproteobacteria</taxon>
        <taxon>Hyphomicrobiales</taxon>
        <taxon>Hyphomicrobiaceae</taxon>
        <taxon>Methyloceanibacter</taxon>
    </lineage>
</organism>
<proteinExistence type="predicted"/>
<dbReference type="PANTHER" id="PTHR21098:SF12">
    <property type="entry name" value="RIBOFLAVIN SYNTHASE"/>
    <property type="match status" value="1"/>
</dbReference>
<dbReference type="CDD" id="cd00402">
    <property type="entry name" value="Riboflavin_synthase_like"/>
    <property type="match status" value="1"/>
</dbReference>
<reference evidence="12 13" key="1">
    <citation type="journal article" date="2016" name="Environ. Microbiol.">
        <title>New Methyloceanibacter diversity from North Sea sediments includes methanotroph containing solely the soluble methane monooxygenase.</title>
        <authorList>
            <person name="Vekeman B."/>
            <person name="Kerckhof F.M."/>
            <person name="Cremers G."/>
            <person name="de Vos P."/>
            <person name="Vandamme P."/>
            <person name="Boon N."/>
            <person name="Op den Camp H.J."/>
            <person name="Heylen K."/>
        </authorList>
    </citation>
    <scope>NUCLEOTIDE SEQUENCE [LARGE SCALE GENOMIC DNA]</scope>
    <source>
        <strain evidence="12 13">R-67177</strain>
    </source>
</reference>
<comment type="catalytic activity">
    <reaction evidence="1">
        <text>2 6,7-dimethyl-8-(1-D-ribityl)lumazine + H(+) = 5-amino-6-(D-ribitylamino)uracil + riboflavin</text>
        <dbReference type="Rhea" id="RHEA:20772"/>
        <dbReference type="ChEBI" id="CHEBI:15378"/>
        <dbReference type="ChEBI" id="CHEBI:15934"/>
        <dbReference type="ChEBI" id="CHEBI:57986"/>
        <dbReference type="ChEBI" id="CHEBI:58201"/>
        <dbReference type="EC" id="2.5.1.9"/>
    </reaction>
</comment>
<comment type="pathway">
    <text evidence="3">Cofactor biosynthesis; riboflavin biosynthesis; riboflavin from 2-hydroxy-3-oxobutyl phosphate and 5-amino-6-(D-ribitylamino)uracil: step 2/2.</text>
</comment>
<name>A0A1E3W8J0_9HYPH</name>
<evidence type="ECO:0000313" key="13">
    <source>
        <dbReference type="Proteomes" id="UP000095042"/>
    </source>
</evidence>
<evidence type="ECO:0000256" key="3">
    <source>
        <dbReference type="ARBA" id="ARBA00004887"/>
    </source>
</evidence>
<sequence>MFTGIIGSIGTLMARDGSRFVIHTPFKRKSLEEGASLACDGCCLTLAEIGKAKGKGAAVTVDVSNETRAHTTLGTWETGRKINLERALGLGEELGGHIVTGHVDARAKIVSRFPDGDSVRVLVEAPPELAQFIAPKGSVALNGVSLTVNEVDGQRFGVNIIPYTLTHTTWGDCMPGDLVNLEVDLLARYVARLRQHEGPMP</sequence>
<evidence type="ECO:0000313" key="12">
    <source>
        <dbReference type="EMBL" id="ODS02124.1"/>
    </source>
</evidence>
<evidence type="ECO:0000256" key="1">
    <source>
        <dbReference type="ARBA" id="ARBA00000968"/>
    </source>
</evidence>
<comment type="caution">
    <text evidence="12">The sequence shown here is derived from an EMBL/GenBank/DDBJ whole genome shotgun (WGS) entry which is preliminary data.</text>
</comment>
<protein>
    <recommendedName>
        <fullName evidence="5 9">Riboflavin synthase</fullName>
        <ecNumber evidence="4 9">2.5.1.9</ecNumber>
    </recommendedName>
</protein>
<dbReference type="Proteomes" id="UP000095042">
    <property type="component" value="Unassembled WGS sequence"/>
</dbReference>
<keyword evidence="8" id="KW-0677">Repeat</keyword>
<dbReference type="NCBIfam" id="TIGR00187">
    <property type="entry name" value="ribE"/>
    <property type="match status" value="1"/>
</dbReference>
<keyword evidence="13" id="KW-1185">Reference proteome</keyword>
<feature type="repeat" description="Lumazine-binding" evidence="10">
    <location>
        <begin position="98"/>
        <end position="194"/>
    </location>
</feature>
<feature type="domain" description="Lumazine-binding" evidence="11">
    <location>
        <begin position="98"/>
        <end position="194"/>
    </location>
</feature>
<dbReference type="PIRSF" id="PIRSF000498">
    <property type="entry name" value="Riboflavin_syn_A"/>
    <property type="match status" value="1"/>
</dbReference>
<dbReference type="InterPro" id="IPR023366">
    <property type="entry name" value="ATP_synth_asu-like_sf"/>
</dbReference>
<dbReference type="EC" id="2.5.1.9" evidence="4 9"/>
<evidence type="ECO:0000256" key="10">
    <source>
        <dbReference type="PROSITE-ProRule" id="PRU00524"/>
    </source>
</evidence>
<dbReference type="GO" id="GO:0009231">
    <property type="term" value="P:riboflavin biosynthetic process"/>
    <property type="evidence" value="ECO:0007669"/>
    <property type="project" value="UniProtKB-KW"/>
</dbReference>
<dbReference type="PANTHER" id="PTHR21098">
    <property type="entry name" value="RIBOFLAVIN SYNTHASE ALPHA CHAIN"/>
    <property type="match status" value="1"/>
</dbReference>
<dbReference type="OrthoDB" id="9788537at2"/>
<evidence type="ECO:0000256" key="6">
    <source>
        <dbReference type="ARBA" id="ARBA00022619"/>
    </source>
</evidence>
<dbReference type="GO" id="GO:0004746">
    <property type="term" value="F:riboflavin synthase activity"/>
    <property type="evidence" value="ECO:0007669"/>
    <property type="project" value="UniProtKB-UniRule"/>
</dbReference>
<evidence type="ECO:0000256" key="2">
    <source>
        <dbReference type="ARBA" id="ARBA00002803"/>
    </source>
</evidence>
<keyword evidence="7" id="KW-0808">Transferase</keyword>
<dbReference type="InterPro" id="IPR001783">
    <property type="entry name" value="Lumazine-bd"/>
</dbReference>
<dbReference type="Gene3D" id="2.40.30.20">
    <property type="match status" value="2"/>
</dbReference>
<keyword evidence="6" id="KW-0686">Riboflavin biosynthesis</keyword>
<dbReference type="SUPFAM" id="SSF63380">
    <property type="entry name" value="Riboflavin synthase domain-like"/>
    <property type="match status" value="2"/>
</dbReference>
<evidence type="ECO:0000256" key="7">
    <source>
        <dbReference type="ARBA" id="ARBA00022679"/>
    </source>
</evidence>
<dbReference type="InterPro" id="IPR017938">
    <property type="entry name" value="Riboflavin_synthase-like_b-brl"/>
</dbReference>
<dbReference type="PROSITE" id="PS51177">
    <property type="entry name" value="LUMAZINE_BIND"/>
    <property type="match status" value="2"/>
</dbReference>
<evidence type="ECO:0000256" key="5">
    <source>
        <dbReference type="ARBA" id="ARBA00013950"/>
    </source>
</evidence>
<feature type="domain" description="Lumazine-binding" evidence="11">
    <location>
        <begin position="1"/>
        <end position="97"/>
    </location>
</feature>
<evidence type="ECO:0000256" key="8">
    <source>
        <dbReference type="ARBA" id="ARBA00022737"/>
    </source>
</evidence>
<dbReference type="EMBL" id="LPWD01000409">
    <property type="protein sequence ID" value="ODS02124.1"/>
    <property type="molecule type" value="Genomic_DNA"/>
</dbReference>
<comment type="function">
    <text evidence="2">Catalyzes the dismutation of two molecules of 6,7-dimethyl-8-ribityllumazine, resulting in the formation of riboflavin and 5-amino-6-(D-ribitylamino)uracil.</text>
</comment>
<dbReference type="InterPro" id="IPR026017">
    <property type="entry name" value="Lumazine-bd_dom"/>
</dbReference>
<dbReference type="Pfam" id="PF00677">
    <property type="entry name" value="Lum_binding"/>
    <property type="match status" value="2"/>
</dbReference>
<gene>
    <name evidence="12" type="ORF">AUC71_17090</name>
</gene>
<dbReference type="AlphaFoldDB" id="A0A1E3W8J0"/>
<dbReference type="NCBIfam" id="NF006767">
    <property type="entry name" value="PRK09289.1"/>
    <property type="match status" value="1"/>
</dbReference>
<evidence type="ECO:0000256" key="9">
    <source>
        <dbReference type="NCBIfam" id="TIGR00187"/>
    </source>
</evidence>
<dbReference type="RefSeq" id="WP_069624690.1">
    <property type="nucleotide sequence ID" value="NZ_LPWD01000409.1"/>
</dbReference>
<feature type="repeat" description="Lumazine-binding" evidence="10">
    <location>
        <begin position="1"/>
        <end position="97"/>
    </location>
</feature>
<dbReference type="FunFam" id="2.40.30.20:FF:000004">
    <property type="entry name" value="Riboflavin synthase, alpha subunit"/>
    <property type="match status" value="1"/>
</dbReference>
<accession>A0A1E3W8J0</accession>
<evidence type="ECO:0000256" key="4">
    <source>
        <dbReference type="ARBA" id="ARBA00012827"/>
    </source>
</evidence>